<keyword evidence="8" id="KW-1185">Reference proteome</keyword>
<dbReference type="SUPFAM" id="SSF54862">
    <property type="entry name" value="4Fe-4S ferredoxins"/>
    <property type="match status" value="1"/>
</dbReference>
<evidence type="ECO:0000256" key="1">
    <source>
        <dbReference type="ARBA" id="ARBA00022448"/>
    </source>
</evidence>
<dbReference type="AlphaFoldDB" id="A0A7Z7FD36"/>
<evidence type="ECO:0000259" key="6">
    <source>
        <dbReference type="PROSITE" id="PS51379"/>
    </source>
</evidence>
<dbReference type="PANTHER" id="PTHR36923">
    <property type="entry name" value="FERREDOXIN"/>
    <property type="match status" value="1"/>
</dbReference>
<keyword evidence="1" id="KW-0813">Transport</keyword>
<dbReference type="GO" id="GO:0046872">
    <property type="term" value="F:metal ion binding"/>
    <property type="evidence" value="ECO:0007669"/>
    <property type="project" value="UniProtKB-KW"/>
</dbReference>
<reference evidence="7 8" key="1">
    <citation type="submission" date="2016-10" db="EMBL/GenBank/DDBJ databases">
        <authorList>
            <person name="Varghese N."/>
            <person name="Submissions S."/>
        </authorList>
    </citation>
    <scope>NUCLEOTIDE SEQUENCE [LARGE SCALE GENOMIC DNA]</scope>
    <source>
        <strain evidence="7 8">PL 12/M</strain>
    </source>
</reference>
<dbReference type="RefSeq" id="WP_091710336.1">
    <property type="nucleotide sequence ID" value="NZ_FNCA01000006.1"/>
</dbReference>
<dbReference type="PANTHER" id="PTHR36923:SF3">
    <property type="entry name" value="FERREDOXIN"/>
    <property type="match status" value="1"/>
</dbReference>
<organism evidence="7 8">
    <name type="scientific">Methanolobus vulcani</name>
    <dbReference type="NCBI Taxonomy" id="38026"/>
    <lineage>
        <taxon>Archaea</taxon>
        <taxon>Methanobacteriati</taxon>
        <taxon>Methanobacteriota</taxon>
        <taxon>Stenosarchaea group</taxon>
        <taxon>Methanomicrobia</taxon>
        <taxon>Methanosarcinales</taxon>
        <taxon>Methanosarcinaceae</taxon>
        <taxon>Methanolobus</taxon>
    </lineage>
</organism>
<name>A0A7Z7FD36_9EURY</name>
<dbReference type="Gene3D" id="3.30.70.20">
    <property type="match status" value="1"/>
</dbReference>
<sequence>MAMKENKFDENIDGAYYVDADCIGCNLCVSNSPQNFKMKDDDSTAYVFKQPENEKEKQACENALAECPVDAIGNDG</sequence>
<evidence type="ECO:0000256" key="4">
    <source>
        <dbReference type="ARBA" id="ARBA00023004"/>
    </source>
</evidence>
<protein>
    <submittedName>
        <fullName evidence="7">Ferredoxin</fullName>
    </submittedName>
</protein>
<dbReference type="EMBL" id="FNCA01000006">
    <property type="protein sequence ID" value="SDG05251.1"/>
    <property type="molecule type" value="Genomic_DNA"/>
</dbReference>
<keyword evidence="5" id="KW-0411">Iron-sulfur</keyword>
<proteinExistence type="predicted"/>
<feature type="domain" description="4Fe-4S ferredoxin-type" evidence="6">
    <location>
        <begin position="14"/>
        <end position="41"/>
    </location>
</feature>
<dbReference type="PROSITE" id="PS51379">
    <property type="entry name" value="4FE4S_FER_2"/>
    <property type="match status" value="1"/>
</dbReference>
<keyword evidence="2" id="KW-0479">Metal-binding</keyword>
<evidence type="ECO:0000313" key="7">
    <source>
        <dbReference type="EMBL" id="SDG05251.1"/>
    </source>
</evidence>
<dbReference type="Pfam" id="PF13370">
    <property type="entry name" value="Fer4_13"/>
    <property type="match status" value="1"/>
</dbReference>
<keyword evidence="4" id="KW-0408">Iron</keyword>
<dbReference type="OrthoDB" id="129325at2157"/>
<dbReference type="Proteomes" id="UP000199259">
    <property type="component" value="Unassembled WGS sequence"/>
</dbReference>
<evidence type="ECO:0000256" key="2">
    <source>
        <dbReference type="ARBA" id="ARBA00022723"/>
    </source>
</evidence>
<dbReference type="InterPro" id="IPR017896">
    <property type="entry name" value="4Fe4S_Fe-S-bd"/>
</dbReference>
<comment type="caution">
    <text evidence="7">The sequence shown here is derived from an EMBL/GenBank/DDBJ whole genome shotgun (WGS) entry which is preliminary data.</text>
</comment>
<gene>
    <name evidence="7" type="ORF">SAMN04488589_2048</name>
</gene>
<evidence type="ECO:0000313" key="8">
    <source>
        <dbReference type="Proteomes" id="UP000199259"/>
    </source>
</evidence>
<keyword evidence="3" id="KW-0249">Electron transport</keyword>
<evidence type="ECO:0000256" key="5">
    <source>
        <dbReference type="ARBA" id="ARBA00023014"/>
    </source>
</evidence>
<accession>A0A7Z7FD36</accession>
<dbReference type="GO" id="GO:0051536">
    <property type="term" value="F:iron-sulfur cluster binding"/>
    <property type="evidence" value="ECO:0007669"/>
    <property type="project" value="UniProtKB-KW"/>
</dbReference>
<evidence type="ECO:0000256" key="3">
    <source>
        <dbReference type="ARBA" id="ARBA00022982"/>
    </source>
</evidence>
<dbReference type="InterPro" id="IPR051269">
    <property type="entry name" value="Fe-S_cluster_ET"/>
</dbReference>